<dbReference type="PROSITE" id="PS51374">
    <property type="entry name" value="NDPK_LIKE"/>
    <property type="match status" value="1"/>
</dbReference>
<dbReference type="SMART" id="SM00676">
    <property type="entry name" value="DM10"/>
    <property type="match status" value="1"/>
</dbReference>
<dbReference type="SMART" id="SM00562">
    <property type="entry name" value="NDK"/>
    <property type="match status" value="2"/>
</dbReference>
<comment type="similarity">
    <text evidence="5">Belongs to the NDK family.</text>
</comment>
<dbReference type="GO" id="GO:0005879">
    <property type="term" value="C:axonemal microtubule"/>
    <property type="evidence" value="ECO:0007669"/>
    <property type="project" value="TreeGrafter"/>
</dbReference>
<keyword evidence="2" id="KW-0963">Cytoplasm</keyword>
<dbReference type="PROSITE" id="PS51336">
    <property type="entry name" value="DM10"/>
    <property type="match status" value="1"/>
</dbReference>
<dbReference type="InterPro" id="IPR006602">
    <property type="entry name" value="DM10_dom"/>
</dbReference>
<feature type="region of interest" description="Disordered" evidence="6">
    <location>
        <begin position="1"/>
        <end position="21"/>
    </location>
</feature>
<reference evidence="8" key="1">
    <citation type="submission" date="2021-06" db="EMBL/GenBank/DDBJ databases">
        <authorList>
            <person name="Hodson N. C."/>
            <person name="Mongue J. A."/>
            <person name="Jaron S. K."/>
        </authorList>
    </citation>
    <scope>NUCLEOTIDE SEQUENCE</scope>
</reference>
<keyword evidence="3" id="KW-0206">Cytoskeleton</keyword>
<evidence type="ECO:0000313" key="8">
    <source>
        <dbReference type="EMBL" id="CAG7720537.1"/>
    </source>
</evidence>
<evidence type="ECO:0000256" key="4">
    <source>
        <dbReference type="ARBA" id="ARBA00023273"/>
    </source>
</evidence>
<dbReference type="EMBL" id="CAJVCH010071438">
    <property type="protein sequence ID" value="CAG7720537.1"/>
    <property type="molecule type" value="Genomic_DNA"/>
</dbReference>
<accession>A0A8J2JKY6</accession>
<dbReference type="AlphaFoldDB" id="A0A8J2JKY6"/>
<dbReference type="OrthoDB" id="270127at2759"/>
<evidence type="ECO:0000259" key="7">
    <source>
        <dbReference type="PROSITE" id="PS51336"/>
    </source>
</evidence>
<evidence type="ECO:0000313" key="9">
    <source>
        <dbReference type="Proteomes" id="UP000708208"/>
    </source>
</evidence>
<evidence type="ECO:0000256" key="1">
    <source>
        <dbReference type="ARBA" id="ARBA00004430"/>
    </source>
</evidence>
<gene>
    <name evidence="8" type="ORF">AFUS01_LOCUS9809</name>
</gene>
<name>A0A8J2JKY6_9HEXA</name>
<evidence type="ECO:0000256" key="3">
    <source>
        <dbReference type="ARBA" id="ARBA00023212"/>
    </source>
</evidence>
<keyword evidence="9" id="KW-1185">Reference proteome</keyword>
<sequence length="406" mass="46313">MFSRSPEPPRECNNPCRSGDNAYQQVEPPKLLFITEWFDREAELIKKYLLIFYTVDGTIEISDLVNHRRFLRRMKVDTVKLEDLYIGNVINIYARHMTLVEYADTCSSQYLEPKTERAFILVKPDALDYLGFIVQRIEKCFRVIRAKTACLGYEMACKFFDQYQGQEFYSSLISYVSSGPVAVFLVVAENAIEKMRVLVGNEDPSQARLESPTSLRALYGKDTIRNAFHISESSPCVIRDSGFFFTECREQLPCVARNTAVICDSTCCIIKPHAVKEGLAGRIITDICAAKFKVVALEMFYLDRTHAEEFYEVYKGVLAEYASMTEELALGPCYVLEISGCIEETVKSFRSACGPSDPDLARKLRPQSLRARYGVNKVHNAVHCTDLPEDAPMELEYFFRILTMKS</sequence>
<evidence type="ECO:0000256" key="5">
    <source>
        <dbReference type="PROSITE-ProRule" id="PRU00706"/>
    </source>
</evidence>
<comment type="caution">
    <text evidence="5">Lacks conserved residue(s) required for the propagation of feature annotation.</text>
</comment>
<dbReference type="InterPro" id="IPR037993">
    <property type="entry name" value="NDPk7B"/>
</dbReference>
<proteinExistence type="inferred from homology"/>
<comment type="caution">
    <text evidence="8">The sequence shown here is derived from an EMBL/GenBank/DDBJ whole genome shotgun (WGS) entry which is preliminary data.</text>
</comment>
<keyword evidence="4" id="KW-0966">Cell projection</keyword>
<evidence type="ECO:0000256" key="2">
    <source>
        <dbReference type="ARBA" id="ARBA00022490"/>
    </source>
</evidence>
<dbReference type="Proteomes" id="UP000708208">
    <property type="component" value="Unassembled WGS sequence"/>
</dbReference>
<evidence type="ECO:0000256" key="6">
    <source>
        <dbReference type="SAM" id="MobiDB-lite"/>
    </source>
</evidence>
<organism evidence="8 9">
    <name type="scientific">Allacma fusca</name>
    <dbReference type="NCBI Taxonomy" id="39272"/>
    <lineage>
        <taxon>Eukaryota</taxon>
        <taxon>Metazoa</taxon>
        <taxon>Ecdysozoa</taxon>
        <taxon>Arthropoda</taxon>
        <taxon>Hexapoda</taxon>
        <taxon>Collembola</taxon>
        <taxon>Symphypleona</taxon>
        <taxon>Sminthuridae</taxon>
        <taxon>Allacma</taxon>
    </lineage>
</organism>
<dbReference type="GO" id="GO:0005813">
    <property type="term" value="C:centrosome"/>
    <property type="evidence" value="ECO:0007669"/>
    <property type="project" value="TreeGrafter"/>
</dbReference>
<protein>
    <recommendedName>
        <fullName evidence="7">DM10 domain-containing protein</fullName>
    </recommendedName>
</protein>
<feature type="domain" description="DM10" evidence="7">
    <location>
        <begin position="27"/>
        <end position="115"/>
    </location>
</feature>
<dbReference type="CDD" id="cd04412">
    <property type="entry name" value="NDPk7B"/>
    <property type="match status" value="1"/>
</dbReference>
<dbReference type="InterPro" id="IPR034907">
    <property type="entry name" value="NDK-like_dom"/>
</dbReference>
<dbReference type="PANTHER" id="PTHR43109">
    <property type="entry name" value="NUCLEOSIDE DIPHOSPHATE KINASE 7"/>
    <property type="match status" value="1"/>
</dbReference>
<dbReference type="FunFam" id="3.30.70.141:FF:000004">
    <property type="entry name" value="Nucleoside diphosphate kinase 7"/>
    <property type="match status" value="1"/>
</dbReference>
<comment type="subcellular location">
    <subcellularLocation>
        <location evidence="1">Cytoplasm</location>
        <location evidence="1">Cytoskeleton</location>
        <location evidence="1">Cilium axoneme</location>
    </subcellularLocation>
</comment>
<dbReference type="Pfam" id="PF00334">
    <property type="entry name" value="NDK"/>
    <property type="match status" value="2"/>
</dbReference>
<dbReference type="PANTHER" id="PTHR43109:SF2">
    <property type="entry name" value="NUCLEOSIDE DIPHOSPHATE KINASE 7"/>
    <property type="match status" value="1"/>
</dbReference>